<protein>
    <submittedName>
        <fullName evidence="2">Uncharacterized protein</fullName>
    </submittedName>
</protein>
<dbReference type="AlphaFoldDB" id="A0AAU9XGH5"/>
<dbReference type="Proteomes" id="UP001159428">
    <property type="component" value="Unassembled WGS sequence"/>
</dbReference>
<name>A0AAU9XGH5_9CNID</name>
<accession>A0AAU9XGH5</accession>
<evidence type="ECO:0000313" key="2">
    <source>
        <dbReference type="EMBL" id="CAH3146958.1"/>
    </source>
</evidence>
<organism evidence="2 3">
    <name type="scientific">Pocillopora meandrina</name>
    <dbReference type="NCBI Taxonomy" id="46732"/>
    <lineage>
        <taxon>Eukaryota</taxon>
        <taxon>Metazoa</taxon>
        <taxon>Cnidaria</taxon>
        <taxon>Anthozoa</taxon>
        <taxon>Hexacorallia</taxon>
        <taxon>Scleractinia</taxon>
        <taxon>Astrocoeniina</taxon>
        <taxon>Pocilloporidae</taxon>
        <taxon>Pocillopora</taxon>
    </lineage>
</organism>
<feature type="region of interest" description="Disordered" evidence="1">
    <location>
        <begin position="1"/>
        <end position="20"/>
    </location>
</feature>
<evidence type="ECO:0000256" key="1">
    <source>
        <dbReference type="SAM" id="MobiDB-lite"/>
    </source>
</evidence>
<comment type="caution">
    <text evidence="2">The sequence shown here is derived from an EMBL/GenBank/DDBJ whole genome shotgun (WGS) entry which is preliminary data.</text>
</comment>
<gene>
    <name evidence="2" type="ORF">PMEA_00023203</name>
</gene>
<evidence type="ECO:0000313" key="3">
    <source>
        <dbReference type="Proteomes" id="UP001159428"/>
    </source>
</evidence>
<sequence>MVQTSATSQEVVPENPLEPPAPAELRGLAWSGWCLRSHLHNRSHYFIHTNSCLISTQQNYCSTCSARWTVIRKTVAENFSLFREHELANSGQQVKAKEKE</sequence>
<reference evidence="2 3" key="1">
    <citation type="submission" date="2022-05" db="EMBL/GenBank/DDBJ databases">
        <authorList>
            <consortium name="Genoscope - CEA"/>
            <person name="William W."/>
        </authorList>
    </citation>
    <scope>NUCLEOTIDE SEQUENCE [LARGE SCALE GENOMIC DNA]</scope>
</reference>
<keyword evidence="3" id="KW-1185">Reference proteome</keyword>
<proteinExistence type="predicted"/>
<dbReference type="EMBL" id="CALNXJ010000042">
    <property type="protein sequence ID" value="CAH3146958.1"/>
    <property type="molecule type" value="Genomic_DNA"/>
</dbReference>